<dbReference type="InterPro" id="IPR050790">
    <property type="entry name" value="ExbB/TolQ_transport"/>
</dbReference>
<name>A0ABT3N3S3_9GAMM</name>
<dbReference type="RefSeq" id="WP_262565973.1">
    <property type="nucleotide sequence ID" value="NZ_JAPFCC010000001.1"/>
</dbReference>
<keyword evidence="10" id="KW-1185">Reference proteome</keyword>
<evidence type="ECO:0000256" key="4">
    <source>
        <dbReference type="ARBA" id="ARBA00022989"/>
    </source>
</evidence>
<feature type="transmembrane region" description="Helical" evidence="7">
    <location>
        <begin position="91"/>
        <end position="112"/>
    </location>
</feature>
<gene>
    <name evidence="9" type="ORF">NX722_27345</name>
</gene>
<protein>
    <submittedName>
        <fullName evidence="9">MotA/TolQ/ExbB proton channel family protein</fullName>
    </submittedName>
</protein>
<evidence type="ECO:0000256" key="7">
    <source>
        <dbReference type="SAM" id="Phobius"/>
    </source>
</evidence>
<evidence type="ECO:0000313" key="9">
    <source>
        <dbReference type="EMBL" id="MCW7556279.1"/>
    </source>
</evidence>
<dbReference type="InterPro" id="IPR002898">
    <property type="entry name" value="MotA_ExbB_proton_chnl"/>
</dbReference>
<dbReference type="PANTHER" id="PTHR30625">
    <property type="entry name" value="PROTEIN TOLQ"/>
    <property type="match status" value="1"/>
</dbReference>
<evidence type="ECO:0000259" key="8">
    <source>
        <dbReference type="Pfam" id="PF01618"/>
    </source>
</evidence>
<sequence length="177" mass="19644">MIQQIASFFEHGVGIIWLILLLSCVMWYQLLQGFLKVRRHRLLWLRQASHLSSQFNQMNNWQKTKLKGAFLGRADSQLNGNLDWINILIKILPLLGLLGTVDGMVTSFIQLGEADIQQHLSSGISAALLTTQAGLVTSLSGIYLAYLLKQKNRSLLALVRQALSSSFNNGANHAVSA</sequence>
<feature type="transmembrane region" description="Helical" evidence="7">
    <location>
        <begin position="124"/>
        <end position="148"/>
    </location>
</feature>
<evidence type="ECO:0000256" key="3">
    <source>
        <dbReference type="ARBA" id="ARBA00022692"/>
    </source>
</evidence>
<keyword evidence="6" id="KW-0813">Transport</keyword>
<accession>A0ABT3N3S3</accession>
<proteinExistence type="inferred from homology"/>
<keyword evidence="6" id="KW-0653">Protein transport</keyword>
<comment type="caution">
    <text evidence="9">The sequence shown here is derived from an EMBL/GenBank/DDBJ whole genome shotgun (WGS) entry which is preliminary data.</text>
</comment>
<reference evidence="9 10" key="1">
    <citation type="submission" date="2022-10" db="EMBL/GenBank/DDBJ databases">
        <title>High-quality genome sequences of two octocoral-associated bacteria, Endozoicomonas euniceicola EF212 and Endozoicomonas gorgoniicola PS125.</title>
        <authorList>
            <person name="Chiou Y.-J."/>
            <person name="Chen Y.-H."/>
        </authorList>
    </citation>
    <scope>NUCLEOTIDE SEQUENCE [LARGE SCALE GENOMIC DNA]</scope>
    <source>
        <strain evidence="9 10">PS125</strain>
    </source>
</reference>
<evidence type="ECO:0000256" key="1">
    <source>
        <dbReference type="ARBA" id="ARBA00004651"/>
    </source>
</evidence>
<evidence type="ECO:0000256" key="5">
    <source>
        <dbReference type="ARBA" id="ARBA00023136"/>
    </source>
</evidence>
<organism evidence="9 10">
    <name type="scientific">Endozoicomonas gorgoniicola</name>
    <dbReference type="NCBI Taxonomy" id="1234144"/>
    <lineage>
        <taxon>Bacteria</taxon>
        <taxon>Pseudomonadati</taxon>
        <taxon>Pseudomonadota</taxon>
        <taxon>Gammaproteobacteria</taxon>
        <taxon>Oceanospirillales</taxon>
        <taxon>Endozoicomonadaceae</taxon>
        <taxon>Endozoicomonas</taxon>
    </lineage>
</organism>
<keyword evidence="2" id="KW-1003">Cell membrane</keyword>
<dbReference type="Pfam" id="PF01618">
    <property type="entry name" value="MotA_ExbB"/>
    <property type="match status" value="1"/>
</dbReference>
<evidence type="ECO:0000313" key="10">
    <source>
        <dbReference type="Proteomes" id="UP001209854"/>
    </source>
</evidence>
<evidence type="ECO:0000256" key="6">
    <source>
        <dbReference type="RuleBase" id="RU004057"/>
    </source>
</evidence>
<keyword evidence="4 7" id="KW-1133">Transmembrane helix</keyword>
<keyword evidence="3 7" id="KW-0812">Transmembrane</keyword>
<keyword evidence="5 7" id="KW-0472">Membrane</keyword>
<dbReference type="PANTHER" id="PTHR30625:SF18">
    <property type="entry name" value="TONB2 ENERGY TRANSDUCTION SYSTEM INNER MEMBRANE COMPONENT EXBB"/>
    <property type="match status" value="1"/>
</dbReference>
<comment type="subcellular location">
    <subcellularLocation>
        <location evidence="1">Cell membrane</location>
        <topology evidence="1">Multi-pass membrane protein</topology>
    </subcellularLocation>
    <subcellularLocation>
        <location evidence="6">Membrane</location>
        <topology evidence="6">Multi-pass membrane protein</topology>
    </subcellularLocation>
</comment>
<comment type="similarity">
    <text evidence="6">Belongs to the exbB/tolQ family.</text>
</comment>
<evidence type="ECO:0000256" key="2">
    <source>
        <dbReference type="ARBA" id="ARBA00022475"/>
    </source>
</evidence>
<dbReference type="Proteomes" id="UP001209854">
    <property type="component" value="Unassembled WGS sequence"/>
</dbReference>
<feature type="transmembrane region" description="Helical" evidence="7">
    <location>
        <begin position="12"/>
        <end position="31"/>
    </location>
</feature>
<feature type="domain" description="MotA/TolQ/ExbB proton channel" evidence="8">
    <location>
        <begin position="73"/>
        <end position="158"/>
    </location>
</feature>
<dbReference type="EMBL" id="JAPFCC010000001">
    <property type="protein sequence ID" value="MCW7556279.1"/>
    <property type="molecule type" value="Genomic_DNA"/>
</dbReference>